<accession>A0AAE0SPK0</accession>
<reference evidence="1" key="3">
    <citation type="submission" date="2023-05" db="EMBL/GenBank/DDBJ databases">
        <authorList>
            <person name="Smith C.H."/>
        </authorList>
    </citation>
    <scope>NUCLEOTIDE SEQUENCE</scope>
    <source>
        <strain evidence="1">CHS0354</strain>
        <tissue evidence="1">Mantle</tissue>
    </source>
</reference>
<organism evidence="1 2">
    <name type="scientific">Potamilus streckersoni</name>
    <dbReference type="NCBI Taxonomy" id="2493646"/>
    <lineage>
        <taxon>Eukaryota</taxon>
        <taxon>Metazoa</taxon>
        <taxon>Spiralia</taxon>
        <taxon>Lophotrochozoa</taxon>
        <taxon>Mollusca</taxon>
        <taxon>Bivalvia</taxon>
        <taxon>Autobranchia</taxon>
        <taxon>Heteroconchia</taxon>
        <taxon>Palaeoheterodonta</taxon>
        <taxon>Unionida</taxon>
        <taxon>Unionoidea</taxon>
        <taxon>Unionidae</taxon>
        <taxon>Ambleminae</taxon>
        <taxon>Lampsilini</taxon>
        <taxon>Potamilus</taxon>
    </lineage>
</organism>
<sequence length="116" mass="13615">MAELSQATVLTEQSIATTAKTDFSMLSTILDEVKQLKDEVKFANSKQNQDINYCSQIQADINVTKQQFRPQNSNYQQRSCNFRENKISHQIHQLFQRIILTLEENIIEFQDWFNLV</sequence>
<comment type="caution">
    <text evidence="1">The sequence shown here is derived from an EMBL/GenBank/DDBJ whole genome shotgun (WGS) entry which is preliminary data.</text>
</comment>
<dbReference type="EMBL" id="JAEAOA010001600">
    <property type="protein sequence ID" value="KAK3595662.1"/>
    <property type="molecule type" value="Genomic_DNA"/>
</dbReference>
<keyword evidence="2" id="KW-1185">Reference proteome</keyword>
<dbReference type="Proteomes" id="UP001195483">
    <property type="component" value="Unassembled WGS sequence"/>
</dbReference>
<gene>
    <name evidence="1" type="ORF">CHS0354_026881</name>
</gene>
<dbReference type="AlphaFoldDB" id="A0AAE0SPK0"/>
<reference evidence="1" key="1">
    <citation type="journal article" date="2021" name="Genome Biol. Evol.">
        <title>A High-Quality Reference Genome for a Parasitic Bivalve with Doubly Uniparental Inheritance (Bivalvia: Unionida).</title>
        <authorList>
            <person name="Smith C.H."/>
        </authorList>
    </citation>
    <scope>NUCLEOTIDE SEQUENCE</scope>
    <source>
        <strain evidence="1">CHS0354</strain>
    </source>
</reference>
<protein>
    <submittedName>
        <fullName evidence="1">Uncharacterized protein</fullName>
    </submittedName>
</protein>
<evidence type="ECO:0000313" key="1">
    <source>
        <dbReference type="EMBL" id="KAK3595662.1"/>
    </source>
</evidence>
<proteinExistence type="predicted"/>
<evidence type="ECO:0000313" key="2">
    <source>
        <dbReference type="Proteomes" id="UP001195483"/>
    </source>
</evidence>
<reference evidence="1" key="2">
    <citation type="journal article" date="2021" name="Genome Biol. Evol.">
        <title>Developing a high-quality reference genome for a parasitic bivalve with doubly uniparental inheritance (Bivalvia: Unionida).</title>
        <authorList>
            <person name="Smith C.H."/>
        </authorList>
    </citation>
    <scope>NUCLEOTIDE SEQUENCE</scope>
    <source>
        <strain evidence="1">CHS0354</strain>
        <tissue evidence="1">Mantle</tissue>
    </source>
</reference>
<name>A0AAE0SPK0_9BIVA</name>